<dbReference type="GO" id="GO:0008237">
    <property type="term" value="F:metallopeptidase activity"/>
    <property type="evidence" value="ECO:0007669"/>
    <property type="project" value="UniProtKB-KW"/>
</dbReference>
<evidence type="ECO:0000256" key="7">
    <source>
        <dbReference type="ARBA" id="ARBA00023049"/>
    </source>
</evidence>
<dbReference type="SUPFAM" id="SSF55166">
    <property type="entry name" value="Hedgehog/DD-peptidase"/>
    <property type="match status" value="1"/>
</dbReference>
<dbReference type="GO" id="GO:0030288">
    <property type="term" value="C:outer membrane-bounded periplasmic space"/>
    <property type="evidence" value="ECO:0007669"/>
    <property type="project" value="InterPro"/>
</dbReference>
<sequence>MRLTLLITILLVGSYCSLTQANKSQCYGTTAQGRIEHSVKLPAKGTNFVSYSGLAGALGRTYVHADVAKIMLAAYGSLALSHPNKVYKYAETGLKHGGKFKPHKTHQNGLSVDFMVPVTNPRGESVHLPTHAFNRLGYDIEFDNNSQYKNLSIDYPAMAAHLVALDKAAKQRGFKLTRVIFDPQLQPELFKTPHGAYLKQHIVFSTKRAWVRHDEHYHVDFAIPCKP</sequence>
<name>A0AAW7X261_9GAMM</name>
<dbReference type="GO" id="GO:0046872">
    <property type="term" value="F:metal ion binding"/>
    <property type="evidence" value="ECO:0007669"/>
    <property type="project" value="UniProtKB-KW"/>
</dbReference>
<keyword evidence="7" id="KW-0482">Metalloprotease</keyword>
<keyword evidence="5" id="KW-0378">Hydrolase</keyword>
<feature type="signal peptide" evidence="8">
    <location>
        <begin position="1"/>
        <end position="21"/>
    </location>
</feature>
<evidence type="ECO:0000313" key="10">
    <source>
        <dbReference type="Proteomes" id="UP001169760"/>
    </source>
</evidence>
<dbReference type="EMBL" id="JAUOPB010000002">
    <property type="protein sequence ID" value="MDO6421589.1"/>
    <property type="molecule type" value="Genomic_DNA"/>
</dbReference>
<evidence type="ECO:0000313" key="9">
    <source>
        <dbReference type="EMBL" id="MDO6421589.1"/>
    </source>
</evidence>
<dbReference type="Proteomes" id="UP001169760">
    <property type="component" value="Unassembled WGS sequence"/>
</dbReference>
<dbReference type="InterPro" id="IPR009045">
    <property type="entry name" value="Zn_M74/Hedgehog-like"/>
</dbReference>
<dbReference type="GO" id="GO:0006508">
    <property type="term" value="P:proteolysis"/>
    <property type="evidence" value="ECO:0007669"/>
    <property type="project" value="UniProtKB-KW"/>
</dbReference>
<keyword evidence="3 8" id="KW-0732">Signal</keyword>
<evidence type="ECO:0000256" key="4">
    <source>
        <dbReference type="ARBA" id="ARBA00022764"/>
    </source>
</evidence>
<evidence type="ECO:0000256" key="2">
    <source>
        <dbReference type="ARBA" id="ARBA00022723"/>
    </source>
</evidence>
<protein>
    <submittedName>
        <fullName evidence="9">Penicillin-insensitive murein endopeptidase</fullName>
    </submittedName>
</protein>
<accession>A0AAW7X261</accession>
<keyword evidence="2" id="KW-0479">Metal-binding</keyword>
<evidence type="ECO:0000256" key="5">
    <source>
        <dbReference type="ARBA" id="ARBA00022801"/>
    </source>
</evidence>
<keyword evidence="4" id="KW-0574">Periplasm</keyword>
<keyword evidence="1" id="KW-0645">Protease</keyword>
<comment type="caution">
    <text evidence="9">The sequence shown here is derived from an EMBL/GenBank/DDBJ whole genome shotgun (WGS) entry which is preliminary data.</text>
</comment>
<dbReference type="Pfam" id="PF03411">
    <property type="entry name" value="Peptidase_M74"/>
    <property type="match status" value="1"/>
</dbReference>
<keyword evidence="6" id="KW-0862">Zinc</keyword>
<evidence type="ECO:0000256" key="1">
    <source>
        <dbReference type="ARBA" id="ARBA00022670"/>
    </source>
</evidence>
<reference evidence="9" key="1">
    <citation type="submission" date="2023-07" db="EMBL/GenBank/DDBJ databases">
        <title>Genome content predicts the carbon catabolic preferences of heterotrophic bacteria.</title>
        <authorList>
            <person name="Gralka M."/>
        </authorList>
    </citation>
    <scope>NUCLEOTIDE SEQUENCE</scope>
    <source>
        <strain evidence="9">I3M17_2</strain>
    </source>
</reference>
<dbReference type="GO" id="GO:0004252">
    <property type="term" value="F:serine-type endopeptidase activity"/>
    <property type="evidence" value="ECO:0007669"/>
    <property type="project" value="InterPro"/>
</dbReference>
<dbReference type="InterPro" id="IPR005073">
    <property type="entry name" value="Peptidase_M74"/>
</dbReference>
<feature type="chain" id="PRO_5043331044" evidence="8">
    <location>
        <begin position="22"/>
        <end position="227"/>
    </location>
</feature>
<dbReference type="RefSeq" id="WP_303491105.1">
    <property type="nucleotide sequence ID" value="NZ_JAUOPB010000002.1"/>
</dbReference>
<gene>
    <name evidence="9" type="ORF">Q4521_03805</name>
</gene>
<proteinExistence type="predicted"/>
<dbReference type="Gene3D" id="3.30.1380.10">
    <property type="match status" value="1"/>
</dbReference>
<evidence type="ECO:0000256" key="6">
    <source>
        <dbReference type="ARBA" id="ARBA00022833"/>
    </source>
</evidence>
<evidence type="ECO:0000256" key="3">
    <source>
        <dbReference type="ARBA" id="ARBA00022729"/>
    </source>
</evidence>
<organism evidence="9 10">
    <name type="scientific">Saccharophagus degradans</name>
    <dbReference type="NCBI Taxonomy" id="86304"/>
    <lineage>
        <taxon>Bacteria</taxon>
        <taxon>Pseudomonadati</taxon>
        <taxon>Pseudomonadota</taxon>
        <taxon>Gammaproteobacteria</taxon>
        <taxon>Cellvibrionales</taxon>
        <taxon>Cellvibrionaceae</taxon>
        <taxon>Saccharophagus</taxon>
    </lineage>
</organism>
<dbReference type="AlphaFoldDB" id="A0AAW7X261"/>
<evidence type="ECO:0000256" key="8">
    <source>
        <dbReference type="SAM" id="SignalP"/>
    </source>
</evidence>